<organism evidence="2">
    <name type="scientific">marine sediment metagenome</name>
    <dbReference type="NCBI Taxonomy" id="412755"/>
    <lineage>
        <taxon>unclassified sequences</taxon>
        <taxon>metagenomes</taxon>
        <taxon>ecological metagenomes</taxon>
    </lineage>
</organism>
<name>A0A1B6NYD2_9ZZZZ</name>
<gene>
    <name evidence="2" type="ORF">MGSAQ_000492</name>
</gene>
<feature type="transmembrane region" description="Helical" evidence="1">
    <location>
        <begin position="12"/>
        <end position="32"/>
    </location>
</feature>
<accession>A0A1B6NYD2</accession>
<keyword evidence="1" id="KW-0812">Transmembrane</keyword>
<evidence type="ECO:0000256" key="1">
    <source>
        <dbReference type="SAM" id="Phobius"/>
    </source>
</evidence>
<feature type="non-terminal residue" evidence="2">
    <location>
        <position position="34"/>
    </location>
</feature>
<sequence>MAIDLITKRHECSYLFYLTDIIILFVGMPQTLTP</sequence>
<reference evidence="2" key="1">
    <citation type="submission" date="2013-11" db="EMBL/GenBank/DDBJ databases">
        <title>Microbial diversity, functional groups and degradation webs in Northern and Southern Mediterranean and Red Sea marine crude oil polluted sites.</title>
        <authorList>
            <person name="Daffonchio D."/>
            <person name="Mapelli F."/>
            <person name="Ferrer M."/>
            <person name="Richter M."/>
            <person name="Cherif A."/>
            <person name="Malkawi H.I."/>
            <person name="Yakimov M.M."/>
            <person name="Abdel-Fattah Y.R."/>
            <person name="Blaghen M."/>
            <person name="Golyshin P.N."/>
            <person name="Kalogerakis N."/>
            <person name="Boon N."/>
            <person name="Magagnini M."/>
            <person name="Fava F."/>
        </authorList>
    </citation>
    <scope>NUCLEOTIDE SEQUENCE</scope>
</reference>
<keyword evidence="1" id="KW-1133">Transmembrane helix</keyword>
<dbReference type="AlphaFoldDB" id="A0A1B6NYD2"/>
<dbReference type="EMBL" id="AYSL01000205">
    <property type="protein sequence ID" value="KTF08012.1"/>
    <property type="molecule type" value="Genomic_DNA"/>
</dbReference>
<proteinExistence type="predicted"/>
<keyword evidence="1" id="KW-0472">Membrane</keyword>
<comment type="caution">
    <text evidence="2">The sequence shown here is derived from an EMBL/GenBank/DDBJ whole genome shotgun (WGS) entry which is preliminary data.</text>
</comment>
<protein>
    <submittedName>
        <fullName evidence="2">Uncharacterized protein</fullName>
    </submittedName>
</protein>
<evidence type="ECO:0000313" key="2">
    <source>
        <dbReference type="EMBL" id="KTF08012.1"/>
    </source>
</evidence>